<proteinExistence type="predicted"/>
<dbReference type="EMBL" id="JYON01000003">
    <property type="protein sequence ID" value="KJH72972.1"/>
    <property type="molecule type" value="Genomic_DNA"/>
</dbReference>
<dbReference type="GO" id="GO:0006313">
    <property type="term" value="P:DNA transposition"/>
    <property type="evidence" value="ECO:0007669"/>
    <property type="project" value="InterPro"/>
</dbReference>
<sequence>MDKNRTVLVNQLRQRLTLEFPEIATRKFTASEKLGFTPVLGALAGIHTYTRIENERSGSVARTLGIEISDFSCDHAAAICTLELREKKITNALAHLLENPEFSPYLKVFAQFGFGVRMQALILSQVYPFEKFLIDGKRYIEWEEDAKGKLQKRDRSLRSFQSYMGLSYSLKQSGDKKSKSFHGSSIVRSHLYVWALSTIAPQPPKRLNTIIGHILGEKFDALRTEDSSIPGKDSFTRVLFKATALLFRELRLKLHFD</sequence>
<protein>
    <recommendedName>
        <fullName evidence="1">Transposase IS116/IS110/IS902 C-terminal domain-containing protein</fullName>
    </recommendedName>
</protein>
<organism evidence="2 3">
    <name type="scientific">Aliterella atlantica CENA595</name>
    <dbReference type="NCBI Taxonomy" id="1618023"/>
    <lineage>
        <taxon>Bacteria</taxon>
        <taxon>Bacillati</taxon>
        <taxon>Cyanobacteriota</taxon>
        <taxon>Cyanophyceae</taxon>
        <taxon>Chroococcidiopsidales</taxon>
        <taxon>Aliterellaceae</taxon>
        <taxon>Aliterella</taxon>
    </lineage>
</organism>
<comment type="caution">
    <text evidence="2">The sequence shown here is derived from an EMBL/GenBank/DDBJ whole genome shotgun (WGS) entry which is preliminary data.</text>
</comment>
<accession>A0A0D8ZX46</accession>
<dbReference type="InterPro" id="IPR003346">
    <property type="entry name" value="Transposase_20"/>
</dbReference>
<gene>
    <name evidence="2" type="ORF">UH38_05245</name>
</gene>
<dbReference type="Pfam" id="PF02371">
    <property type="entry name" value="Transposase_20"/>
    <property type="match status" value="1"/>
</dbReference>
<evidence type="ECO:0000259" key="1">
    <source>
        <dbReference type="Pfam" id="PF02371"/>
    </source>
</evidence>
<evidence type="ECO:0000313" key="3">
    <source>
        <dbReference type="Proteomes" id="UP000032452"/>
    </source>
</evidence>
<name>A0A0D8ZX46_9CYAN</name>
<keyword evidence="3" id="KW-1185">Reference proteome</keyword>
<evidence type="ECO:0000313" key="2">
    <source>
        <dbReference type="EMBL" id="KJH72972.1"/>
    </source>
</evidence>
<dbReference type="Proteomes" id="UP000032452">
    <property type="component" value="Unassembled WGS sequence"/>
</dbReference>
<dbReference type="AlphaFoldDB" id="A0A0D8ZX46"/>
<dbReference type="GO" id="GO:0003677">
    <property type="term" value="F:DNA binding"/>
    <property type="evidence" value="ECO:0007669"/>
    <property type="project" value="InterPro"/>
</dbReference>
<feature type="domain" description="Transposase IS116/IS110/IS902 C-terminal" evidence="1">
    <location>
        <begin position="152"/>
        <end position="202"/>
    </location>
</feature>
<reference evidence="2 3" key="1">
    <citation type="submission" date="2015-02" db="EMBL/GenBank/DDBJ databases">
        <title>Draft genome of a novel marine cyanobacterium (Chroococcales) isolated from South Atlantic Ocean.</title>
        <authorList>
            <person name="Rigonato J."/>
            <person name="Alvarenga D.O."/>
            <person name="Branco L.H."/>
            <person name="Varani A.M."/>
            <person name="Brandini F.P."/>
            <person name="Fiore M.F."/>
        </authorList>
    </citation>
    <scope>NUCLEOTIDE SEQUENCE [LARGE SCALE GENOMIC DNA]</scope>
    <source>
        <strain evidence="2 3">CENA595</strain>
    </source>
</reference>
<dbReference type="GO" id="GO:0004803">
    <property type="term" value="F:transposase activity"/>
    <property type="evidence" value="ECO:0007669"/>
    <property type="project" value="InterPro"/>
</dbReference>